<dbReference type="Pfam" id="PF00162">
    <property type="entry name" value="PGK"/>
    <property type="match status" value="2"/>
</dbReference>
<evidence type="ECO:0000256" key="10">
    <source>
        <dbReference type="RuleBase" id="RU000696"/>
    </source>
</evidence>
<dbReference type="GO" id="GO:0004618">
    <property type="term" value="F:phosphoglycerate kinase activity"/>
    <property type="evidence" value="ECO:0007669"/>
    <property type="project" value="UniProtKB-EC"/>
</dbReference>
<dbReference type="PANTHER" id="PTHR11406">
    <property type="entry name" value="PHOSPHOGLYCERATE KINASE"/>
    <property type="match status" value="1"/>
</dbReference>
<comment type="cofactor">
    <cofactor evidence="1">
        <name>Mg(2+)</name>
        <dbReference type="ChEBI" id="CHEBI:18420"/>
    </cofactor>
</comment>
<evidence type="ECO:0000256" key="9">
    <source>
        <dbReference type="RuleBase" id="RU000532"/>
    </source>
</evidence>
<dbReference type="GO" id="GO:0006096">
    <property type="term" value="P:glycolytic process"/>
    <property type="evidence" value="ECO:0007669"/>
    <property type="project" value="InterPro"/>
</dbReference>
<name>A0A2N9INL3_FAGSY</name>
<dbReference type="EC" id="2.7.2.3" evidence="3 9"/>
<dbReference type="InterPro" id="IPR015824">
    <property type="entry name" value="Phosphoglycerate_kinase_N"/>
</dbReference>
<accession>A0A2N9INL3</accession>
<dbReference type="GO" id="GO:0043531">
    <property type="term" value="F:ADP binding"/>
    <property type="evidence" value="ECO:0007669"/>
    <property type="project" value="TreeGrafter"/>
</dbReference>
<dbReference type="SUPFAM" id="SSF53748">
    <property type="entry name" value="Phosphoglycerate kinase"/>
    <property type="match status" value="2"/>
</dbReference>
<dbReference type="Gene3D" id="3.40.50.1260">
    <property type="entry name" value="Phosphoglycerate kinase, N-terminal domain"/>
    <property type="match status" value="2"/>
</dbReference>
<dbReference type="GO" id="GO:0005524">
    <property type="term" value="F:ATP binding"/>
    <property type="evidence" value="ECO:0007669"/>
    <property type="project" value="UniProtKB-KW"/>
</dbReference>
<keyword evidence="8" id="KW-0460">Magnesium</keyword>
<organism evidence="11">
    <name type="scientific">Fagus sylvatica</name>
    <name type="common">Beechnut</name>
    <dbReference type="NCBI Taxonomy" id="28930"/>
    <lineage>
        <taxon>Eukaryota</taxon>
        <taxon>Viridiplantae</taxon>
        <taxon>Streptophyta</taxon>
        <taxon>Embryophyta</taxon>
        <taxon>Tracheophyta</taxon>
        <taxon>Spermatophyta</taxon>
        <taxon>Magnoliopsida</taxon>
        <taxon>eudicotyledons</taxon>
        <taxon>Gunneridae</taxon>
        <taxon>Pentapetalae</taxon>
        <taxon>rosids</taxon>
        <taxon>fabids</taxon>
        <taxon>Fagales</taxon>
        <taxon>Fagaceae</taxon>
        <taxon>Fagus</taxon>
    </lineage>
</organism>
<comment type="similarity">
    <text evidence="2 9">Belongs to the phosphoglycerate kinase family.</text>
</comment>
<keyword evidence="7" id="KW-0067">ATP-binding</keyword>
<comment type="catalytic activity">
    <reaction evidence="9">
        <text>(2R)-3-phosphoglycerate + ATP = (2R)-3-phospho-glyceroyl phosphate + ADP</text>
        <dbReference type="Rhea" id="RHEA:14801"/>
        <dbReference type="ChEBI" id="CHEBI:30616"/>
        <dbReference type="ChEBI" id="CHEBI:57604"/>
        <dbReference type="ChEBI" id="CHEBI:58272"/>
        <dbReference type="ChEBI" id="CHEBI:456216"/>
        <dbReference type="EC" id="2.7.2.3"/>
    </reaction>
</comment>
<dbReference type="GO" id="GO:0005829">
    <property type="term" value="C:cytosol"/>
    <property type="evidence" value="ECO:0007669"/>
    <property type="project" value="TreeGrafter"/>
</dbReference>
<dbReference type="InterPro" id="IPR036043">
    <property type="entry name" value="Phosphoglycerate_kinase_sf"/>
</dbReference>
<sequence length="333" mass="36706">MRYLKGKKVLVRVDLNMTLDDNFNITDDTRIRAAVPTIKYLQSHGAKVMAIGLEIAWVFKPRSLHLFHIKDGDNGWWLAPQMWSSGDDDGKKMLVRVDLNVPLNDYFNITDDTKIRAAVPTIKYLQSHGAKVMAIGLEIAWVFKPRSLRLFHIKDGDNWWWLAPQMWSSGRRGVAAFSVGGGHHLLKLFEVDSAVTVGVDGVDHTVAIVDGALHAEAVEDEMEFACGDEAVLVLVVEIEGVAELGGSAVFGAGAAEGGEFGERDEAVVVGIEFIHDALELVVVGEGRAERVEDGAKFRNGDLAVAVGVESFENLLHLFHALEVKRRFLLARRV</sequence>
<reference evidence="11" key="1">
    <citation type="submission" date="2018-02" db="EMBL/GenBank/DDBJ databases">
        <authorList>
            <person name="Cohen D.B."/>
            <person name="Kent A.D."/>
        </authorList>
    </citation>
    <scope>NUCLEOTIDE SEQUENCE</scope>
</reference>
<evidence type="ECO:0000256" key="3">
    <source>
        <dbReference type="ARBA" id="ARBA00013061"/>
    </source>
</evidence>
<evidence type="ECO:0000256" key="1">
    <source>
        <dbReference type="ARBA" id="ARBA00001946"/>
    </source>
</evidence>
<evidence type="ECO:0000256" key="4">
    <source>
        <dbReference type="ARBA" id="ARBA00022679"/>
    </source>
</evidence>
<evidence type="ECO:0000256" key="6">
    <source>
        <dbReference type="ARBA" id="ARBA00022777"/>
    </source>
</evidence>
<proteinExistence type="inferred from homology"/>
<dbReference type="InterPro" id="IPR001576">
    <property type="entry name" value="Phosphoglycerate_kinase"/>
</dbReference>
<keyword evidence="6 9" id="KW-0418">Kinase</keyword>
<dbReference type="AlphaFoldDB" id="A0A2N9INL3"/>
<gene>
    <name evidence="11" type="ORF">FSB_LOCUS53632</name>
</gene>
<dbReference type="PANTHER" id="PTHR11406:SF27">
    <property type="entry name" value="PHOSPHOGLYCERATE KINASE 3, CYTOSOLIC"/>
    <property type="match status" value="1"/>
</dbReference>
<evidence type="ECO:0000313" key="11">
    <source>
        <dbReference type="EMBL" id="SPD25750.1"/>
    </source>
</evidence>
<comment type="subunit">
    <text evidence="10">Monomer.</text>
</comment>
<protein>
    <recommendedName>
        <fullName evidence="3 9">Phosphoglycerate kinase</fullName>
        <ecNumber evidence="3 9">2.7.2.3</ecNumber>
    </recommendedName>
</protein>
<evidence type="ECO:0000256" key="2">
    <source>
        <dbReference type="ARBA" id="ARBA00008982"/>
    </source>
</evidence>
<keyword evidence="5" id="KW-0547">Nucleotide-binding</keyword>
<dbReference type="GO" id="GO:0006094">
    <property type="term" value="P:gluconeogenesis"/>
    <property type="evidence" value="ECO:0007669"/>
    <property type="project" value="TreeGrafter"/>
</dbReference>
<keyword evidence="4 9" id="KW-0808">Transferase</keyword>
<evidence type="ECO:0000256" key="7">
    <source>
        <dbReference type="ARBA" id="ARBA00022840"/>
    </source>
</evidence>
<evidence type="ECO:0000256" key="8">
    <source>
        <dbReference type="ARBA" id="ARBA00022842"/>
    </source>
</evidence>
<dbReference type="PRINTS" id="PR00477">
    <property type="entry name" value="PHGLYCKINASE"/>
</dbReference>
<evidence type="ECO:0000256" key="5">
    <source>
        <dbReference type="ARBA" id="ARBA00022741"/>
    </source>
</evidence>
<dbReference type="EMBL" id="OIVN01006130">
    <property type="protein sequence ID" value="SPD25750.1"/>
    <property type="molecule type" value="Genomic_DNA"/>
</dbReference>